<dbReference type="Gene3D" id="1.10.1740.10">
    <property type="match status" value="1"/>
</dbReference>
<dbReference type="NCBIfam" id="TIGR02937">
    <property type="entry name" value="sigma70-ECF"/>
    <property type="match status" value="1"/>
</dbReference>
<dbReference type="PANTHER" id="PTHR43133:SF8">
    <property type="entry name" value="RNA POLYMERASE SIGMA FACTOR HI_1459-RELATED"/>
    <property type="match status" value="1"/>
</dbReference>
<dbReference type="InterPro" id="IPR013249">
    <property type="entry name" value="RNA_pol_sigma70_r4_t2"/>
</dbReference>
<feature type="domain" description="RNA polymerase sigma-70 region 2" evidence="7">
    <location>
        <begin position="27"/>
        <end position="92"/>
    </location>
</feature>
<gene>
    <name evidence="9" type="ordered locus">PHZ_c1475</name>
</gene>
<keyword evidence="4 6" id="KW-0238">DNA-binding</keyword>
<keyword evidence="5 6" id="KW-0804">Transcription</keyword>
<dbReference type="Proteomes" id="UP000001868">
    <property type="component" value="Chromosome"/>
</dbReference>
<evidence type="ECO:0000256" key="6">
    <source>
        <dbReference type="RuleBase" id="RU000716"/>
    </source>
</evidence>
<dbReference type="RefSeq" id="WP_012522032.1">
    <property type="nucleotide sequence ID" value="NC_011144.1"/>
</dbReference>
<dbReference type="KEGG" id="pzu:PHZ_c1475"/>
<reference evidence="9 10" key="1">
    <citation type="journal article" date="2008" name="BMC Genomics">
        <title>Complete genome of Phenylobacterium zucineum - a novel facultative intracellular bacterium isolated from human erythroleukemia cell line K562.</title>
        <authorList>
            <person name="Luo Y."/>
            <person name="Xu X."/>
            <person name="Ding Z."/>
            <person name="Liu Z."/>
            <person name="Zhang B."/>
            <person name="Yan Z."/>
            <person name="Sun J."/>
            <person name="Hu S."/>
            <person name="Hu X."/>
        </authorList>
    </citation>
    <scope>NUCLEOTIDE SEQUENCE [LARGE SCALE GENOMIC DNA]</scope>
    <source>
        <strain evidence="9 10">HLK1</strain>
    </source>
</reference>
<feature type="domain" description="RNA polymerase sigma factor 70 region 4 type 2" evidence="8">
    <location>
        <begin position="131"/>
        <end position="182"/>
    </location>
</feature>
<dbReference type="SUPFAM" id="SSF88659">
    <property type="entry name" value="Sigma3 and sigma4 domains of RNA polymerase sigma factors"/>
    <property type="match status" value="1"/>
</dbReference>
<evidence type="ECO:0000313" key="10">
    <source>
        <dbReference type="Proteomes" id="UP000001868"/>
    </source>
</evidence>
<keyword evidence="10" id="KW-1185">Reference proteome</keyword>
<evidence type="ECO:0000256" key="5">
    <source>
        <dbReference type="ARBA" id="ARBA00023163"/>
    </source>
</evidence>
<dbReference type="Pfam" id="PF08281">
    <property type="entry name" value="Sigma70_r4_2"/>
    <property type="match status" value="1"/>
</dbReference>
<dbReference type="InterPro" id="IPR036388">
    <property type="entry name" value="WH-like_DNA-bd_sf"/>
</dbReference>
<dbReference type="Gene3D" id="1.10.10.10">
    <property type="entry name" value="Winged helix-like DNA-binding domain superfamily/Winged helix DNA-binding domain"/>
    <property type="match status" value="1"/>
</dbReference>
<dbReference type="InterPro" id="IPR000838">
    <property type="entry name" value="RNA_pol_sigma70_ECF_CS"/>
</dbReference>
<dbReference type="InterPro" id="IPR013325">
    <property type="entry name" value="RNA_pol_sigma_r2"/>
</dbReference>
<name>B4R9X4_PHEZH</name>
<accession>B4R9X4</accession>
<dbReference type="InterPro" id="IPR014284">
    <property type="entry name" value="RNA_pol_sigma-70_dom"/>
</dbReference>
<dbReference type="Pfam" id="PF04542">
    <property type="entry name" value="Sigma70_r2"/>
    <property type="match status" value="1"/>
</dbReference>
<dbReference type="STRING" id="450851.PHZ_c1475"/>
<protein>
    <recommendedName>
        <fullName evidence="6">RNA polymerase sigma factor</fullName>
    </recommendedName>
</protein>
<dbReference type="AlphaFoldDB" id="B4R9X4"/>
<keyword evidence="2 6" id="KW-0805">Transcription regulation</keyword>
<dbReference type="InterPro" id="IPR007627">
    <property type="entry name" value="RNA_pol_sigma70_r2"/>
</dbReference>
<dbReference type="HOGENOM" id="CLU_047691_3_0_5"/>
<dbReference type="InterPro" id="IPR013324">
    <property type="entry name" value="RNA_pol_sigma_r3/r4-like"/>
</dbReference>
<keyword evidence="3 6" id="KW-0731">Sigma factor</keyword>
<dbReference type="eggNOG" id="COG1595">
    <property type="taxonomic scope" value="Bacteria"/>
</dbReference>
<dbReference type="SUPFAM" id="SSF88946">
    <property type="entry name" value="Sigma2 domain of RNA polymerase sigma factors"/>
    <property type="match status" value="1"/>
</dbReference>
<sequence>MSAAADESDAALATRAAGGDDQAYAALMRRHKASLYSFVRRYIGDPEAALDVLQETFVAAWQAIRRYDGGRPFATWLRAIALNKCRDRGRRLAVRRLVFGATDLDSAEARRQADPQGDAEGELQSAQRFAALDRAIARLPDKLKVPLILTQLEGFSQQAAAEQLGVSVKTIETRIYRARRRLAGELGDLEI</sequence>
<evidence type="ECO:0000256" key="1">
    <source>
        <dbReference type="ARBA" id="ARBA00010641"/>
    </source>
</evidence>
<comment type="similarity">
    <text evidence="1 6">Belongs to the sigma-70 factor family. ECF subfamily.</text>
</comment>
<evidence type="ECO:0000256" key="3">
    <source>
        <dbReference type="ARBA" id="ARBA00023082"/>
    </source>
</evidence>
<dbReference type="InterPro" id="IPR039425">
    <property type="entry name" value="RNA_pol_sigma-70-like"/>
</dbReference>
<dbReference type="CDD" id="cd06171">
    <property type="entry name" value="Sigma70_r4"/>
    <property type="match status" value="1"/>
</dbReference>
<dbReference type="GO" id="GO:0006352">
    <property type="term" value="P:DNA-templated transcription initiation"/>
    <property type="evidence" value="ECO:0007669"/>
    <property type="project" value="InterPro"/>
</dbReference>
<organism evidence="9 10">
    <name type="scientific">Phenylobacterium zucineum (strain HLK1)</name>
    <dbReference type="NCBI Taxonomy" id="450851"/>
    <lineage>
        <taxon>Bacteria</taxon>
        <taxon>Pseudomonadati</taxon>
        <taxon>Pseudomonadota</taxon>
        <taxon>Alphaproteobacteria</taxon>
        <taxon>Caulobacterales</taxon>
        <taxon>Caulobacteraceae</taxon>
        <taxon>Phenylobacterium</taxon>
    </lineage>
</organism>
<evidence type="ECO:0000256" key="4">
    <source>
        <dbReference type="ARBA" id="ARBA00023125"/>
    </source>
</evidence>
<evidence type="ECO:0000256" key="2">
    <source>
        <dbReference type="ARBA" id="ARBA00023015"/>
    </source>
</evidence>
<dbReference type="GO" id="GO:0016987">
    <property type="term" value="F:sigma factor activity"/>
    <property type="evidence" value="ECO:0007669"/>
    <property type="project" value="UniProtKB-KW"/>
</dbReference>
<dbReference type="GO" id="GO:0003677">
    <property type="term" value="F:DNA binding"/>
    <property type="evidence" value="ECO:0007669"/>
    <property type="project" value="UniProtKB-KW"/>
</dbReference>
<evidence type="ECO:0000313" key="9">
    <source>
        <dbReference type="EMBL" id="ACG77888.1"/>
    </source>
</evidence>
<dbReference type="PROSITE" id="PS01063">
    <property type="entry name" value="SIGMA70_ECF"/>
    <property type="match status" value="1"/>
</dbReference>
<dbReference type="PANTHER" id="PTHR43133">
    <property type="entry name" value="RNA POLYMERASE ECF-TYPE SIGMA FACTO"/>
    <property type="match status" value="1"/>
</dbReference>
<evidence type="ECO:0000259" key="7">
    <source>
        <dbReference type="Pfam" id="PF04542"/>
    </source>
</evidence>
<evidence type="ECO:0000259" key="8">
    <source>
        <dbReference type="Pfam" id="PF08281"/>
    </source>
</evidence>
<proteinExistence type="inferred from homology"/>
<dbReference type="EMBL" id="CP000747">
    <property type="protein sequence ID" value="ACG77888.1"/>
    <property type="molecule type" value="Genomic_DNA"/>
</dbReference>